<dbReference type="InterPro" id="IPR022343">
    <property type="entry name" value="GCR1-cAMP_receptor"/>
</dbReference>
<evidence type="ECO:0000256" key="2">
    <source>
        <dbReference type="ARBA" id="ARBA00022692"/>
    </source>
</evidence>
<proteinExistence type="predicted"/>
<evidence type="ECO:0000256" key="8">
    <source>
        <dbReference type="SAM" id="Phobius"/>
    </source>
</evidence>
<evidence type="ECO:0000256" key="4">
    <source>
        <dbReference type="ARBA" id="ARBA00023040"/>
    </source>
</evidence>
<evidence type="ECO:0000313" key="10">
    <source>
        <dbReference type="Proteomes" id="UP001412067"/>
    </source>
</evidence>
<sequence length="80" mass="8530">MAAASAPSGSLSLKDRHILSAVGATAAALSLTGSAFIVLCYIFFKELRKFSFKLVFFLALSVCSPSTPSCSRAYYGSRRN</sequence>
<accession>A0ABR2LJG9</accession>
<reference evidence="9 10" key="1">
    <citation type="journal article" date="2022" name="Nat. Plants">
        <title>Genomes of leafy and leafless Platanthera orchids illuminate the evolution of mycoheterotrophy.</title>
        <authorList>
            <person name="Li M.H."/>
            <person name="Liu K.W."/>
            <person name="Li Z."/>
            <person name="Lu H.C."/>
            <person name="Ye Q.L."/>
            <person name="Zhang D."/>
            <person name="Wang J.Y."/>
            <person name="Li Y.F."/>
            <person name="Zhong Z.M."/>
            <person name="Liu X."/>
            <person name="Yu X."/>
            <person name="Liu D.K."/>
            <person name="Tu X.D."/>
            <person name="Liu B."/>
            <person name="Hao Y."/>
            <person name="Liao X.Y."/>
            <person name="Jiang Y.T."/>
            <person name="Sun W.H."/>
            <person name="Chen J."/>
            <person name="Chen Y.Q."/>
            <person name="Ai Y."/>
            <person name="Zhai J.W."/>
            <person name="Wu S.S."/>
            <person name="Zhou Z."/>
            <person name="Hsiao Y.Y."/>
            <person name="Wu W.L."/>
            <person name="Chen Y.Y."/>
            <person name="Lin Y.F."/>
            <person name="Hsu J.L."/>
            <person name="Li C.Y."/>
            <person name="Wang Z.W."/>
            <person name="Zhao X."/>
            <person name="Zhong W.Y."/>
            <person name="Ma X.K."/>
            <person name="Ma L."/>
            <person name="Huang J."/>
            <person name="Chen G.Z."/>
            <person name="Huang M.Z."/>
            <person name="Huang L."/>
            <person name="Peng D.H."/>
            <person name="Luo Y.B."/>
            <person name="Zou S.Q."/>
            <person name="Chen S.P."/>
            <person name="Lan S."/>
            <person name="Tsai W.C."/>
            <person name="Van de Peer Y."/>
            <person name="Liu Z.J."/>
        </authorList>
    </citation>
    <scope>NUCLEOTIDE SEQUENCE [LARGE SCALE GENOMIC DNA]</scope>
    <source>
        <strain evidence="9">Lor288</strain>
    </source>
</reference>
<evidence type="ECO:0000256" key="7">
    <source>
        <dbReference type="ARBA" id="ARBA00023224"/>
    </source>
</evidence>
<evidence type="ECO:0000313" key="9">
    <source>
        <dbReference type="EMBL" id="KAK8942043.1"/>
    </source>
</evidence>
<keyword evidence="7" id="KW-0807">Transducer</keyword>
<dbReference type="InterPro" id="IPR022340">
    <property type="entry name" value="GPCR_GCR1_put"/>
</dbReference>
<keyword evidence="3 8" id="KW-1133">Transmembrane helix</keyword>
<feature type="transmembrane region" description="Helical" evidence="8">
    <location>
        <begin position="18"/>
        <end position="44"/>
    </location>
</feature>
<dbReference type="PRINTS" id="PR02000">
    <property type="entry name" value="GCR1PLANT"/>
</dbReference>
<gene>
    <name evidence="9" type="primary">GCR1</name>
    <name evidence="9" type="ORF">KSP40_PGU022540</name>
</gene>
<dbReference type="EMBL" id="JBBWWR010000019">
    <property type="protein sequence ID" value="KAK8942043.1"/>
    <property type="molecule type" value="Genomic_DNA"/>
</dbReference>
<keyword evidence="10" id="KW-1185">Reference proteome</keyword>
<organism evidence="9 10">
    <name type="scientific">Platanthera guangdongensis</name>
    <dbReference type="NCBI Taxonomy" id="2320717"/>
    <lineage>
        <taxon>Eukaryota</taxon>
        <taxon>Viridiplantae</taxon>
        <taxon>Streptophyta</taxon>
        <taxon>Embryophyta</taxon>
        <taxon>Tracheophyta</taxon>
        <taxon>Spermatophyta</taxon>
        <taxon>Magnoliopsida</taxon>
        <taxon>Liliopsida</taxon>
        <taxon>Asparagales</taxon>
        <taxon>Orchidaceae</taxon>
        <taxon>Orchidoideae</taxon>
        <taxon>Orchideae</taxon>
        <taxon>Orchidinae</taxon>
        <taxon>Platanthera</taxon>
    </lineage>
</organism>
<keyword evidence="2 8" id="KW-0812">Transmembrane</keyword>
<keyword evidence="5 8" id="KW-0472">Membrane</keyword>
<comment type="subcellular location">
    <subcellularLocation>
        <location evidence="1">Membrane</location>
        <topology evidence="1">Multi-pass membrane protein</topology>
    </subcellularLocation>
</comment>
<protein>
    <submittedName>
        <fullName evidence="9">G-protein coupled receptor 1</fullName>
    </submittedName>
</protein>
<evidence type="ECO:0000256" key="5">
    <source>
        <dbReference type="ARBA" id="ARBA00023136"/>
    </source>
</evidence>
<comment type="caution">
    <text evidence="9">The sequence shown here is derived from an EMBL/GenBank/DDBJ whole genome shotgun (WGS) entry which is preliminary data.</text>
</comment>
<keyword evidence="6 9" id="KW-0675">Receptor</keyword>
<dbReference type="Proteomes" id="UP001412067">
    <property type="component" value="Unassembled WGS sequence"/>
</dbReference>
<name>A0ABR2LJG9_9ASPA</name>
<evidence type="ECO:0000256" key="3">
    <source>
        <dbReference type="ARBA" id="ARBA00022989"/>
    </source>
</evidence>
<evidence type="ECO:0000256" key="6">
    <source>
        <dbReference type="ARBA" id="ARBA00023170"/>
    </source>
</evidence>
<dbReference type="PRINTS" id="PR02001">
    <property type="entry name" value="GCR1CAMPR"/>
</dbReference>
<keyword evidence="4" id="KW-0297">G-protein coupled receptor</keyword>
<evidence type="ECO:0000256" key="1">
    <source>
        <dbReference type="ARBA" id="ARBA00004141"/>
    </source>
</evidence>